<dbReference type="CTD" id="26064"/>
<dbReference type="PANTHER" id="PTHR24129">
    <property type="entry name" value="ANKYCORBIN"/>
    <property type="match status" value="1"/>
</dbReference>
<proteinExistence type="predicted"/>
<dbReference type="GeneID" id="103211853"/>
<dbReference type="InterPro" id="IPR002110">
    <property type="entry name" value="Ankyrin_rpt"/>
</dbReference>
<evidence type="ECO:0000256" key="1">
    <source>
        <dbReference type="ARBA" id="ARBA00022737"/>
    </source>
</evidence>
<dbReference type="AlphaFoldDB" id="A0A8B7B8V9"/>
<name>A0A8B7B8V9_ORYAF</name>
<dbReference type="InterPro" id="IPR042420">
    <property type="entry name" value="RAI14/UACA"/>
</dbReference>
<protein>
    <submittedName>
        <fullName evidence="6">Ankycorbin</fullName>
    </submittedName>
</protein>
<dbReference type="PANTHER" id="PTHR24129:SF0">
    <property type="entry name" value="ANKYCORBIN"/>
    <property type="match status" value="1"/>
</dbReference>
<dbReference type="Proteomes" id="UP000694850">
    <property type="component" value="Unplaced"/>
</dbReference>
<dbReference type="SUPFAM" id="SSF48403">
    <property type="entry name" value="Ankyrin repeat"/>
    <property type="match status" value="1"/>
</dbReference>
<dbReference type="GO" id="GO:0003779">
    <property type="term" value="F:actin binding"/>
    <property type="evidence" value="ECO:0007669"/>
    <property type="project" value="InterPro"/>
</dbReference>
<evidence type="ECO:0000256" key="4">
    <source>
        <dbReference type="PROSITE-ProRule" id="PRU00023"/>
    </source>
</evidence>
<evidence type="ECO:0000256" key="3">
    <source>
        <dbReference type="ARBA" id="ARBA00023054"/>
    </source>
</evidence>
<dbReference type="Pfam" id="PF00023">
    <property type="entry name" value="Ank"/>
    <property type="match status" value="1"/>
</dbReference>
<sequence length="1003" mass="111808">MGVGLRCPQPIERESGSDPRIRSGGDGRCEASSAINEWNKNDDRLLQAVENGDTEKVASLLGKKGASATKQDSEGKTAFHLAAAKGHVECLRVMVTHGVDVTAQDTAGHSALHLAAKNSHHECVRKLLQSKCPAESIDGSGKTALHYAAAQGCLQAVQILCEHKSPANTKDLDGNIPLILAVQNGHSEVCRFLLDHGADVNSRDKNGRTALMLACEIGSSNIMEALIKKGADLNLVDSLGHNALYYSKLSENAGIQSLLLSKISQDADLKTPAKPKQHDQVSKISSERSGTPKKRKAPPPPISPTQLSDVSSPRSITSTPLSGKDSVFFTEPPFKAEISSIRENKDRLSDSTTGADSLLDISSEADQQDLLVLLQAKVASLTLHNKELQDKLQAKTPKEADTDLSLDSYHSTQTDLAALSPGKLSETSPPDCKSSPSILIQSLSKSTTNSDGRIQQLQEILQDLEKRLEICEAEKKQLQIELQSRGTELVGFNNAEISENSSDLSQKLKETQSKYEEAMKEVLSVQKQMTLGLVSPEGMDSYSHLHELRITEEEMDVLKQDLQKALEESARYKEKVRELEGKLEEREKVVLIKPPAEEYEEMKSSYCSVIENMNKEKSFLFGKYQEAQEEIMKLKDTLKSQMAQEASEEAGDMKEAMNRMIDELNKQVSELSQLYKEAQAELEDYRKRKSLEDITADYIHKAEHEKLLQVTTLSRAKAEEALSEMKSQYSRVLNELTQLKQLVDAQKENSVSITEHLQVITTLRTTAKEMEEKVSSLKEHLANKEVEVAKLEKQLLEEKAAMTDAMVPKSSYEKLRSSLESEVSVLASKLKDSVKEKEKVHSEVAQIRSEVSQIKREKENIQTLLKSKEQEVNGLLHKFQQSQEELAEMKRSSESSSKLEEDKDKKINEMAKEVSKLKEALNSLSQLSYSTSSSKRQSQQLESLQQQVKQLQNQLAECKKQHQEVISVYRMHLLYAVQGQMDEDVQKVLKQILTMCKNQSQKK</sequence>
<evidence type="ECO:0000256" key="2">
    <source>
        <dbReference type="ARBA" id="ARBA00023043"/>
    </source>
</evidence>
<dbReference type="FunFam" id="1.25.40.20:FF:000196">
    <property type="entry name" value="Retinoic acid induced 14"/>
    <property type="match status" value="1"/>
</dbReference>
<dbReference type="Gene3D" id="1.25.40.20">
    <property type="entry name" value="Ankyrin repeat-containing domain"/>
    <property type="match status" value="3"/>
</dbReference>
<evidence type="ECO:0000313" key="5">
    <source>
        <dbReference type="Proteomes" id="UP000694850"/>
    </source>
</evidence>
<dbReference type="OrthoDB" id="194358at2759"/>
<dbReference type="PROSITE" id="PS50088">
    <property type="entry name" value="ANK_REPEAT"/>
    <property type="match status" value="4"/>
</dbReference>
<organism evidence="5 6">
    <name type="scientific">Orycteropus afer afer</name>
    <dbReference type="NCBI Taxonomy" id="1230840"/>
    <lineage>
        <taxon>Eukaryota</taxon>
        <taxon>Metazoa</taxon>
        <taxon>Chordata</taxon>
        <taxon>Craniata</taxon>
        <taxon>Vertebrata</taxon>
        <taxon>Euteleostomi</taxon>
        <taxon>Mammalia</taxon>
        <taxon>Eutheria</taxon>
        <taxon>Afrotheria</taxon>
        <taxon>Tubulidentata</taxon>
        <taxon>Orycteropodidae</taxon>
        <taxon>Orycteropus</taxon>
    </lineage>
</organism>
<gene>
    <name evidence="6" type="primary">RAI14</name>
</gene>
<keyword evidence="1" id="KW-0677">Repeat</keyword>
<dbReference type="SMART" id="SM00248">
    <property type="entry name" value="ANK"/>
    <property type="match status" value="4"/>
</dbReference>
<dbReference type="PRINTS" id="PR01415">
    <property type="entry name" value="ANKYRIN"/>
</dbReference>
<keyword evidence="5" id="KW-1185">Reference proteome</keyword>
<dbReference type="RefSeq" id="XP_007956022.2">
    <property type="nucleotide sequence ID" value="XM_007957831.2"/>
</dbReference>
<reference evidence="6" key="1">
    <citation type="submission" date="2025-08" db="UniProtKB">
        <authorList>
            <consortium name="RefSeq"/>
        </authorList>
    </citation>
    <scope>IDENTIFICATION</scope>
</reference>
<keyword evidence="2 4" id="KW-0040">ANK repeat</keyword>
<evidence type="ECO:0000313" key="6">
    <source>
        <dbReference type="RefSeq" id="XP_007956022.2"/>
    </source>
</evidence>
<dbReference type="Pfam" id="PF12796">
    <property type="entry name" value="Ank_2"/>
    <property type="match status" value="1"/>
</dbReference>
<dbReference type="PROSITE" id="PS50297">
    <property type="entry name" value="ANK_REP_REGION"/>
    <property type="match status" value="4"/>
</dbReference>
<dbReference type="InterPro" id="IPR036770">
    <property type="entry name" value="Ankyrin_rpt-contain_sf"/>
</dbReference>
<accession>A0A8B7B8V9</accession>
<keyword evidence="3" id="KW-0175">Coiled coil</keyword>